<accession>A0A4U5PI85</accession>
<dbReference type="AlphaFoldDB" id="A0A4U5PI85"/>
<keyword evidence="3" id="KW-1185">Reference proteome</keyword>
<name>A0A4U5PI85_STECR</name>
<feature type="region of interest" description="Disordered" evidence="1">
    <location>
        <begin position="71"/>
        <end position="96"/>
    </location>
</feature>
<protein>
    <submittedName>
        <fullName evidence="2">Uncharacterized protein</fullName>
    </submittedName>
</protein>
<sequence>MKYDRLKQIMAQRDVQKIAQDMTDAPELEHKSSVKRVQLIEQKTEYWRQIRKNMEKIEQDHQDLMQRCQKKLQEAKSESDETDAKIASVEAEVNGL</sequence>
<evidence type="ECO:0000313" key="2">
    <source>
        <dbReference type="EMBL" id="TKR95864.1"/>
    </source>
</evidence>
<evidence type="ECO:0000256" key="1">
    <source>
        <dbReference type="SAM" id="MobiDB-lite"/>
    </source>
</evidence>
<dbReference type="EMBL" id="AZBU02000002">
    <property type="protein sequence ID" value="TKR95864.1"/>
    <property type="molecule type" value="Genomic_DNA"/>
</dbReference>
<reference evidence="2 3" key="2">
    <citation type="journal article" date="2019" name="G3 (Bethesda)">
        <title>Hybrid Assembly of the Genome of the Entomopathogenic Nematode Steinernema carpocapsae Identifies the X-Chromosome.</title>
        <authorList>
            <person name="Serra L."/>
            <person name="Macchietto M."/>
            <person name="Macias-Munoz A."/>
            <person name="McGill C.J."/>
            <person name="Rodriguez I.M."/>
            <person name="Rodriguez B."/>
            <person name="Murad R."/>
            <person name="Mortazavi A."/>
        </authorList>
    </citation>
    <scope>NUCLEOTIDE SEQUENCE [LARGE SCALE GENOMIC DNA]</scope>
    <source>
        <strain evidence="2 3">ALL</strain>
    </source>
</reference>
<dbReference type="Proteomes" id="UP000298663">
    <property type="component" value="Unassembled WGS sequence"/>
</dbReference>
<proteinExistence type="predicted"/>
<reference evidence="2 3" key="1">
    <citation type="journal article" date="2015" name="Genome Biol.">
        <title>Comparative genomics of Steinernema reveals deeply conserved gene regulatory networks.</title>
        <authorList>
            <person name="Dillman A.R."/>
            <person name="Macchietto M."/>
            <person name="Porter C.F."/>
            <person name="Rogers A."/>
            <person name="Williams B."/>
            <person name="Antoshechkin I."/>
            <person name="Lee M.M."/>
            <person name="Goodwin Z."/>
            <person name="Lu X."/>
            <person name="Lewis E.E."/>
            <person name="Goodrich-Blair H."/>
            <person name="Stock S.P."/>
            <person name="Adams B.J."/>
            <person name="Sternberg P.W."/>
            <person name="Mortazavi A."/>
        </authorList>
    </citation>
    <scope>NUCLEOTIDE SEQUENCE [LARGE SCALE GENOMIC DNA]</scope>
    <source>
        <strain evidence="2 3">ALL</strain>
    </source>
</reference>
<organism evidence="2 3">
    <name type="scientific">Steinernema carpocapsae</name>
    <name type="common">Entomopathogenic nematode</name>
    <dbReference type="NCBI Taxonomy" id="34508"/>
    <lineage>
        <taxon>Eukaryota</taxon>
        <taxon>Metazoa</taxon>
        <taxon>Ecdysozoa</taxon>
        <taxon>Nematoda</taxon>
        <taxon>Chromadorea</taxon>
        <taxon>Rhabditida</taxon>
        <taxon>Tylenchina</taxon>
        <taxon>Panagrolaimomorpha</taxon>
        <taxon>Strongyloidoidea</taxon>
        <taxon>Steinernematidae</taxon>
        <taxon>Steinernema</taxon>
    </lineage>
</organism>
<comment type="caution">
    <text evidence="2">The sequence shown here is derived from an EMBL/GenBank/DDBJ whole genome shotgun (WGS) entry which is preliminary data.</text>
</comment>
<gene>
    <name evidence="2" type="ORF">L596_009976</name>
</gene>
<feature type="compositionally biased region" description="Basic and acidic residues" evidence="1">
    <location>
        <begin position="71"/>
        <end position="84"/>
    </location>
</feature>
<evidence type="ECO:0000313" key="3">
    <source>
        <dbReference type="Proteomes" id="UP000298663"/>
    </source>
</evidence>